<evidence type="ECO:0000313" key="1">
    <source>
        <dbReference type="EMBL" id="MBX66954.1"/>
    </source>
</evidence>
<proteinExistence type="predicted"/>
<sequence length="52" mass="5928">MNKHRSTTLSILKHPDIQRQIELRDSVKNLCALCFSICNISPFGIHVAYLDS</sequence>
<dbReference type="EMBL" id="GGEC01086470">
    <property type="protein sequence ID" value="MBX66954.1"/>
    <property type="molecule type" value="Transcribed_RNA"/>
</dbReference>
<name>A0A2P2QJ56_RHIMU</name>
<organism evidence="1">
    <name type="scientific">Rhizophora mucronata</name>
    <name type="common">Asiatic mangrove</name>
    <dbReference type="NCBI Taxonomy" id="61149"/>
    <lineage>
        <taxon>Eukaryota</taxon>
        <taxon>Viridiplantae</taxon>
        <taxon>Streptophyta</taxon>
        <taxon>Embryophyta</taxon>
        <taxon>Tracheophyta</taxon>
        <taxon>Spermatophyta</taxon>
        <taxon>Magnoliopsida</taxon>
        <taxon>eudicotyledons</taxon>
        <taxon>Gunneridae</taxon>
        <taxon>Pentapetalae</taxon>
        <taxon>rosids</taxon>
        <taxon>fabids</taxon>
        <taxon>Malpighiales</taxon>
        <taxon>Rhizophoraceae</taxon>
        <taxon>Rhizophora</taxon>
    </lineage>
</organism>
<reference evidence="1" key="1">
    <citation type="submission" date="2018-02" db="EMBL/GenBank/DDBJ databases">
        <title>Rhizophora mucronata_Transcriptome.</title>
        <authorList>
            <person name="Meera S.P."/>
            <person name="Sreeshan A."/>
            <person name="Augustine A."/>
        </authorList>
    </citation>
    <scope>NUCLEOTIDE SEQUENCE</scope>
    <source>
        <tissue evidence="1">Leaf</tissue>
    </source>
</reference>
<accession>A0A2P2QJ56</accession>
<dbReference type="AlphaFoldDB" id="A0A2P2QJ56"/>
<protein>
    <submittedName>
        <fullName evidence="1">Uncharacterized protein</fullName>
    </submittedName>
</protein>